<evidence type="ECO:0000256" key="1">
    <source>
        <dbReference type="ARBA" id="ARBA00022553"/>
    </source>
</evidence>
<dbReference type="OrthoDB" id="72963at2"/>
<accession>A0A5C8KKG7</accession>
<dbReference type="Pfam" id="PF06961">
    <property type="entry name" value="DUF1294"/>
    <property type="match status" value="1"/>
</dbReference>
<protein>
    <submittedName>
        <fullName evidence="4">DUF1294 domain-containing protein</fullName>
    </submittedName>
</protein>
<dbReference type="Pfam" id="PF00313">
    <property type="entry name" value="CSD"/>
    <property type="match status" value="1"/>
</dbReference>
<name>A0A5C8KKG7_9GAMM</name>
<comment type="caution">
    <text evidence="4">The sequence shown here is derived from an EMBL/GenBank/DDBJ whole genome shotgun (WGS) entry which is preliminary data.</text>
</comment>
<dbReference type="GO" id="GO:0043488">
    <property type="term" value="P:regulation of mRNA stability"/>
    <property type="evidence" value="ECO:0007669"/>
    <property type="project" value="TreeGrafter"/>
</dbReference>
<keyword evidence="2" id="KW-1133">Transmembrane helix</keyword>
<dbReference type="Proteomes" id="UP000321248">
    <property type="component" value="Unassembled WGS sequence"/>
</dbReference>
<dbReference type="SMART" id="SM00357">
    <property type="entry name" value="CSP"/>
    <property type="match status" value="1"/>
</dbReference>
<proteinExistence type="predicted"/>
<dbReference type="EMBL" id="VRTS01000011">
    <property type="protein sequence ID" value="TXK59747.1"/>
    <property type="molecule type" value="Genomic_DNA"/>
</dbReference>
<reference evidence="4 5" key="1">
    <citation type="submission" date="2019-08" db="EMBL/GenBank/DDBJ databases">
        <authorList>
            <person name="Karlyshev A.V."/>
        </authorList>
    </citation>
    <scope>NUCLEOTIDE SEQUENCE [LARGE SCALE GENOMIC DNA]</scope>
    <source>
        <strain evidence="4 5">Alg18-2.2</strain>
    </source>
</reference>
<feature type="domain" description="CSD" evidence="3">
    <location>
        <begin position="6"/>
        <end position="71"/>
    </location>
</feature>
<dbReference type="PROSITE" id="PS51857">
    <property type="entry name" value="CSD_2"/>
    <property type="match status" value="1"/>
</dbReference>
<evidence type="ECO:0000259" key="3">
    <source>
        <dbReference type="PROSITE" id="PS51857"/>
    </source>
</evidence>
<dbReference type="InterPro" id="IPR052069">
    <property type="entry name" value="Ca-reg_mRNA-binding_domain"/>
</dbReference>
<dbReference type="PANTHER" id="PTHR12962">
    <property type="entry name" value="CALCIUM-REGULATED HEAT STABLE PROTEIN CRHSP-24-RELATED"/>
    <property type="match status" value="1"/>
</dbReference>
<keyword evidence="2" id="KW-0472">Membrane</keyword>
<evidence type="ECO:0000256" key="2">
    <source>
        <dbReference type="SAM" id="Phobius"/>
    </source>
</evidence>
<dbReference type="GO" id="GO:0005829">
    <property type="term" value="C:cytosol"/>
    <property type="evidence" value="ECO:0007669"/>
    <property type="project" value="UniProtKB-ARBA"/>
</dbReference>
<dbReference type="InterPro" id="IPR002059">
    <property type="entry name" value="CSP_DNA-bd"/>
</dbReference>
<sequence>MGTEMRLAGRITDWNDEKGFGFVVPNGGGDRAFVHVNEFQRGSKRPVAGDLISYASVLDRRGRLNAKQVRHAGQKIAVPRPPSRVPRAALGGAALVFAAVLAFVGVVPFLLAAGIATLSFLAYFMYWLDKSAAQRRAQRTPESTLHLVSLLGGWPGALIAQQQFRHKTIKQPFQSVFWGTVVLSVVALVWLVTSGVAAELAQSLGG</sequence>
<dbReference type="CDD" id="cd04458">
    <property type="entry name" value="CSP_CDS"/>
    <property type="match status" value="1"/>
</dbReference>
<dbReference type="InterPro" id="IPR012340">
    <property type="entry name" value="NA-bd_OB-fold"/>
</dbReference>
<feature type="transmembrane region" description="Helical" evidence="2">
    <location>
        <begin position="109"/>
        <end position="128"/>
    </location>
</feature>
<keyword evidence="2" id="KW-0812">Transmembrane</keyword>
<evidence type="ECO:0000313" key="4">
    <source>
        <dbReference type="EMBL" id="TXK59747.1"/>
    </source>
</evidence>
<dbReference type="AlphaFoldDB" id="A0A5C8KKG7"/>
<keyword evidence="1" id="KW-0597">Phosphoprotein</keyword>
<dbReference type="InterPro" id="IPR010718">
    <property type="entry name" value="DUF1294"/>
</dbReference>
<gene>
    <name evidence="4" type="ORF">FU658_13305</name>
</gene>
<evidence type="ECO:0000313" key="5">
    <source>
        <dbReference type="Proteomes" id="UP000321248"/>
    </source>
</evidence>
<feature type="transmembrane region" description="Helical" evidence="2">
    <location>
        <begin position="85"/>
        <end position="103"/>
    </location>
</feature>
<dbReference type="InterPro" id="IPR011129">
    <property type="entry name" value="CSD"/>
</dbReference>
<dbReference type="GO" id="GO:0003730">
    <property type="term" value="F:mRNA 3'-UTR binding"/>
    <property type="evidence" value="ECO:0007669"/>
    <property type="project" value="TreeGrafter"/>
</dbReference>
<dbReference type="Gene3D" id="2.40.50.140">
    <property type="entry name" value="Nucleic acid-binding proteins"/>
    <property type="match status" value="1"/>
</dbReference>
<feature type="transmembrane region" description="Helical" evidence="2">
    <location>
        <begin position="175"/>
        <end position="198"/>
    </location>
</feature>
<dbReference type="PANTHER" id="PTHR12962:SF1">
    <property type="entry name" value="COLD SHOCK DOMAIN-CONTAINING PROTEIN CG9705"/>
    <property type="match status" value="1"/>
</dbReference>
<keyword evidence="5" id="KW-1185">Reference proteome</keyword>
<organism evidence="4 5">
    <name type="scientific">Alkalisalibacterium limincola</name>
    <dbReference type="NCBI Taxonomy" id="2699169"/>
    <lineage>
        <taxon>Bacteria</taxon>
        <taxon>Pseudomonadati</taxon>
        <taxon>Pseudomonadota</taxon>
        <taxon>Gammaproteobacteria</taxon>
        <taxon>Lysobacterales</taxon>
        <taxon>Lysobacteraceae</taxon>
        <taxon>Alkalisalibacterium</taxon>
    </lineage>
</organism>
<dbReference type="SUPFAM" id="SSF50249">
    <property type="entry name" value="Nucleic acid-binding proteins"/>
    <property type="match status" value="1"/>
</dbReference>